<name>A0A7J7N0W0_9MAGN</name>
<dbReference type="Pfam" id="PF00501">
    <property type="entry name" value="AMP-binding"/>
    <property type="match status" value="1"/>
</dbReference>
<dbReference type="SUPFAM" id="SSF56801">
    <property type="entry name" value="Acetyl-CoA synthetase-like"/>
    <property type="match status" value="1"/>
</dbReference>
<accession>A0A7J7N0W0</accession>
<reference evidence="4 5" key="1">
    <citation type="journal article" date="2020" name="IScience">
        <title>Genome Sequencing of the Endangered Kingdonia uniflora (Circaeasteraceae, Ranunculales) Reveals Potential Mechanisms of Evolutionary Specialization.</title>
        <authorList>
            <person name="Sun Y."/>
            <person name="Deng T."/>
            <person name="Zhang A."/>
            <person name="Moore M.J."/>
            <person name="Landis J.B."/>
            <person name="Lin N."/>
            <person name="Zhang H."/>
            <person name="Zhang X."/>
            <person name="Huang J."/>
            <person name="Zhang X."/>
            <person name="Sun H."/>
            <person name="Wang H."/>
        </authorList>
    </citation>
    <scope>NUCLEOTIDE SEQUENCE [LARGE SCALE GENOMIC DNA]</scope>
    <source>
        <strain evidence="4">TB1705</strain>
        <tissue evidence="4">Leaf</tissue>
    </source>
</reference>
<dbReference type="OrthoDB" id="10253115at2759"/>
<dbReference type="GO" id="GO:0016874">
    <property type="term" value="F:ligase activity"/>
    <property type="evidence" value="ECO:0007669"/>
    <property type="project" value="UniProtKB-KW"/>
</dbReference>
<gene>
    <name evidence="4" type="ORF">GIB67_036032</name>
</gene>
<dbReference type="InterPro" id="IPR042099">
    <property type="entry name" value="ANL_N_sf"/>
</dbReference>
<dbReference type="AlphaFoldDB" id="A0A7J7N0W0"/>
<feature type="domain" description="AMP-dependent synthetase/ligase" evidence="3">
    <location>
        <begin position="11"/>
        <end position="91"/>
    </location>
</feature>
<keyword evidence="5" id="KW-1185">Reference proteome</keyword>
<protein>
    <recommendedName>
        <fullName evidence="3">AMP-dependent synthetase/ligase domain-containing protein</fullName>
    </recommendedName>
</protein>
<dbReference type="Gene3D" id="3.40.50.12780">
    <property type="entry name" value="N-terminal domain of ligase-like"/>
    <property type="match status" value="1"/>
</dbReference>
<keyword evidence="2" id="KW-0436">Ligase</keyword>
<organism evidence="4 5">
    <name type="scientific">Kingdonia uniflora</name>
    <dbReference type="NCBI Taxonomy" id="39325"/>
    <lineage>
        <taxon>Eukaryota</taxon>
        <taxon>Viridiplantae</taxon>
        <taxon>Streptophyta</taxon>
        <taxon>Embryophyta</taxon>
        <taxon>Tracheophyta</taxon>
        <taxon>Spermatophyta</taxon>
        <taxon>Magnoliopsida</taxon>
        <taxon>Ranunculales</taxon>
        <taxon>Circaeasteraceae</taxon>
        <taxon>Kingdonia</taxon>
    </lineage>
</organism>
<evidence type="ECO:0000313" key="4">
    <source>
        <dbReference type="EMBL" id="KAF6160831.1"/>
    </source>
</evidence>
<evidence type="ECO:0000313" key="5">
    <source>
        <dbReference type="Proteomes" id="UP000541444"/>
    </source>
</evidence>
<comment type="caution">
    <text evidence="4">The sequence shown here is derived from an EMBL/GenBank/DDBJ whole genome shotgun (WGS) entry which is preliminary data.</text>
</comment>
<dbReference type="PANTHER" id="PTHR43859">
    <property type="entry name" value="ACYL-ACTIVATING ENZYME"/>
    <property type="match status" value="1"/>
</dbReference>
<proteinExistence type="inferred from homology"/>
<evidence type="ECO:0000256" key="1">
    <source>
        <dbReference type="ARBA" id="ARBA00006432"/>
    </source>
</evidence>
<dbReference type="Proteomes" id="UP000541444">
    <property type="component" value="Unassembled WGS sequence"/>
</dbReference>
<comment type="similarity">
    <text evidence="1">Belongs to the ATP-dependent AMP-binding enzyme family.</text>
</comment>
<evidence type="ECO:0000259" key="3">
    <source>
        <dbReference type="Pfam" id="PF00501"/>
    </source>
</evidence>
<dbReference type="InterPro" id="IPR000873">
    <property type="entry name" value="AMP-dep_synth/lig_dom"/>
</dbReference>
<dbReference type="PANTHER" id="PTHR43859:SF57">
    <property type="entry name" value="ACYL-ACTIVATING ENZYME 8-RELATED"/>
    <property type="match status" value="1"/>
</dbReference>
<sequence>MLLRTEPLGFNVSHGYGLTETAGLTVSCAWKPKWNRFPASERAKLKARQGVRKLAMTEIDVVDDSGASVKRDGLALGEVVLRGGCIMLGYLKDPVETSKCMRDNGWFNTSDVGDMHPDGYLEIKDRSKDAIISGGENLSSIEVESVLY</sequence>
<dbReference type="EMBL" id="JACGCM010001155">
    <property type="protein sequence ID" value="KAF6160831.1"/>
    <property type="molecule type" value="Genomic_DNA"/>
</dbReference>
<evidence type="ECO:0000256" key="2">
    <source>
        <dbReference type="ARBA" id="ARBA00022598"/>
    </source>
</evidence>